<gene>
    <name evidence="8" type="primary">argO</name>
    <name evidence="8" type="ORF">Csp1_10690</name>
</gene>
<proteinExistence type="predicted"/>
<dbReference type="GO" id="GO:0005886">
    <property type="term" value="C:plasma membrane"/>
    <property type="evidence" value="ECO:0007669"/>
    <property type="project" value="UniProtKB-SubCell"/>
</dbReference>
<protein>
    <submittedName>
        <fullName evidence="8">Arginine exporter protein ArgO</fullName>
    </submittedName>
</protein>
<dbReference type="Pfam" id="PF01810">
    <property type="entry name" value="LysE"/>
    <property type="match status" value="1"/>
</dbReference>
<accession>A0A2Z3YTE1</accession>
<dbReference type="GO" id="GO:0015171">
    <property type="term" value="F:amino acid transmembrane transporter activity"/>
    <property type="evidence" value="ECO:0007669"/>
    <property type="project" value="TreeGrafter"/>
</dbReference>
<feature type="transmembrane region" description="Helical" evidence="7">
    <location>
        <begin position="226"/>
        <end position="246"/>
    </location>
</feature>
<evidence type="ECO:0000256" key="4">
    <source>
        <dbReference type="ARBA" id="ARBA00022989"/>
    </source>
</evidence>
<sequence>MTTEFIRIALAGLLFQLTVVVGVGPQNLVLLRQGARRWGVGLVVTVCVLGDLILLPAGTAGIGVVVERMPVLLDILRWAGVAYLLWFAATCLHGVRHPRPIDATVAGDPPVPLTATGPASAPAPGSGPGGTTVATLPARSRSRAQVRRTGARMPALAALPTALAVTFLNPAAYVDGMVVFGSMANQYTDAGKWAFTVGAVAGSTLFFIVVGYGARYLARPLSRAVVWRWLNLGIAVVMVAMAARLAQAV</sequence>
<dbReference type="KEGG" id="cpre:Csp1_10690"/>
<feature type="transmembrane region" description="Helical" evidence="7">
    <location>
        <begin position="75"/>
        <end position="95"/>
    </location>
</feature>
<evidence type="ECO:0000313" key="8">
    <source>
        <dbReference type="EMBL" id="AWT25874.1"/>
    </source>
</evidence>
<keyword evidence="2" id="KW-1003">Cell membrane</keyword>
<keyword evidence="5 7" id="KW-0472">Membrane</keyword>
<name>A0A2Z3YTE1_9CORY</name>
<keyword evidence="4 7" id="KW-1133">Transmembrane helix</keyword>
<dbReference type="PANTHER" id="PTHR30086:SF20">
    <property type="entry name" value="ARGININE EXPORTER PROTEIN ARGO-RELATED"/>
    <property type="match status" value="1"/>
</dbReference>
<organism evidence="8 9">
    <name type="scientific">Corynebacterium provencense</name>
    <dbReference type="NCBI Taxonomy" id="1737425"/>
    <lineage>
        <taxon>Bacteria</taxon>
        <taxon>Bacillati</taxon>
        <taxon>Actinomycetota</taxon>
        <taxon>Actinomycetes</taxon>
        <taxon>Mycobacteriales</taxon>
        <taxon>Corynebacteriaceae</taxon>
        <taxon>Corynebacterium</taxon>
    </lineage>
</organism>
<evidence type="ECO:0000256" key="1">
    <source>
        <dbReference type="ARBA" id="ARBA00004651"/>
    </source>
</evidence>
<feature type="transmembrane region" description="Helical" evidence="7">
    <location>
        <begin position="38"/>
        <end position="63"/>
    </location>
</feature>
<keyword evidence="3 7" id="KW-0812">Transmembrane</keyword>
<evidence type="ECO:0000256" key="5">
    <source>
        <dbReference type="ARBA" id="ARBA00023136"/>
    </source>
</evidence>
<dbReference type="RefSeq" id="WP_110481253.1">
    <property type="nucleotide sequence ID" value="NZ_CP024988.1"/>
</dbReference>
<feature type="region of interest" description="Disordered" evidence="6">
    <location>
        <begin position="106"/>
        <end position="141"/>
    </location>
</feature>
<evidence type="ECO:0000256" key="2">
    <source>
        <dbReference type="ARBA" id="ARBA00022475"/>
    </source>
</evidence>
<evidence type="ECO:0000256" key="7">
    <source>
        <dbReference type="SAM" id="Phobius"/>
    </source>
</evidence>
<reference evidence="9" key="1">
    <citation type="submission" date="2017-11" db="EMBL/GenBank/DDBJ databases">
        <title>Otitis media/interna in a cat caused by the recently described species Corynebacterium provencense.</title>
        <authorList>
            <person name="Kittl S."/>
            <person name="Brodard I."/>
            <person name="Rychener L."/>
            <person name="Jores J."/>
            <person name="Roosje P."/>
            <person name="Gobeli Brawand S."/>
        </authorList>
    </citation>
    <scope>NUCLEOTIDE SEQUENCE [LARGE SCALE GENOMIC DNA]</scope>
    <source>
        <strain evidence="9">17KM38</strain>
    </source>
</reference>
<evidence type="ECO:0000256" key="3">
    <source>
        <dbReference type="ARBA" id="ARBA00022692"/>
    </source>
</evidence>
<feature type="compositionally biased region" description="Low complexity" evidence="6">
    <location>
        <begin position="113"/>
        <end position="124"/>
    </location>
</feature>
<keyword evidence="9" id="KW-1185">Reference proteome</keyword>
<dbReference type="PANTHER" id="PTHR30086">
    <property type="entry name" value="ARGININE EXPORTER PROTEIN ARGO"/>
    <property type="match status" value="1"/>
</dbReference>
<dbReference type="InterPro" id="IPR001123">
    <property type="entry name" value="LeuE-type"/>
</dbReference>
<evidence type="ECO:0000313" key="9">
    <source>
        <dbReference type="Proteomes" id="UP000247696"/>
    </source>
</evidence>
<dbReference type="EMBL" id="CP024988">
    <property type="protein sequence ID" value="AWT25874.1"/>
    <property type="molecule type" value="Genomic_DNA"/>
</dbReference>
<feature type="transmembrane region" description="Helical" evidence="7">
    <location>
        <begin position="6"/>
        <end position="31"/>
    </location>
</feature>
<evidence type="ECO:0000256" key="6">
    <source>
        <dbReference type="SAM" id="MobiDB-lite"/>
    </source>
</evidence>
<dbReference type="Proteomes" id="UP000247696">
    <property type="component" value="Chromosome"/>
</dbReference>
<feature type="transmembrane region" description="Helical" evidence="7">
    <location>
        <begin position="153"/>
        <end position="173"/>
    </location>
</feature>
<feature type="transmembrane region" description="Helical" evidence="7">
    <location>
        <begin position="193"/>
        <end position="214"/>
    </location>
</feature>
<comment type="subcellular location">
    <subcellularLocation>
        <location evidence="1">Cell membrane</location>
        <topology evidence="1">Multi-pass membrane protein</topology>
    </subcellularLocation>
</comment>
<dbReference type="OrthoDB" id="5638726at2"/>
<dbReference type="AlphaFoldDB" id="A0A2Z3YTE1"/>